<gene>
    <name evidence="1" type="ORF">H7313_03015</name>
</gene>
<evidence type="ECO:0000313" key="1">
    <source>
        <dbReference type="EMBL" id="MBC2888322.1"/>
    </source>
</evidence>
<comment type="caution">
    <text evidence="1">The sequence shown here is derived from an EMBL/GenBank/DDBJ whole genome shotgun (WGS) entry which is preliminary data.</text>
</comment>
<dbReference type="AlphaFoldDB" id="A0A842J8H5"/>
<protein>
    <submittedName>
        <fullName evidence="1">Uncharacterized protein</fullName>
    </submittedName>
</protein>
<proteinExistence type="predicted"/>
<dbReference type="EMBL" id="JACMSE010000001">
    <property type="protein sequence ID" value="MBC2888322.1"/>
    <property type="molecule type" value="Genomic_DNA"/>
</dbReference>
<organism evidence="1 2">
    <name type="scientific">Gordonibacter massiliensis</name>
    <name type="common">ex Traore et al. 2017</name>
    <dbReference type="NCBI Taxonomy" id="1841863"/>
    <lineage>
        <taxon>Bacteria</taxon>
        <taxon>Bacillati</taxon>
        <taxon>Actinomycetota</taxon>
        <taxon>Coriobacteriia</taxon>
        <taxon>Eggerthellales</taxon>
        <taxon>Eggerthellaceae</taxon>
        <taxon>Gordonibacter</taxon>
    </lineage>
</organism>
<dbReference type="RefSeq" id="WP_185904266.1">
    <property type="nucleotide sequence ID" value="NZ_JACMSE010000001.1"/>
</dbReference>
<dbReference type="Proteomes" id="UP000587396">
    <property type="component" value="Unassembled WGS sequence"/>
</dbReference>
<evidence type="ECO:0000313" key="2">
    <source>
        <dbReference type="Proteomes" id="UP000587396"/>
    </source>
</evidence>
<reference evidence="1 2" key="1">
    <citation type="submission" date="2020-08" db="EMBL/GenBank/DDBJ databases">
        <authorList>
            <person name="Liu C."/>
            <person name="Sun Q."/>
        </authorList>
    </citation>
    <scope>NUCLEOTIDE SEQUENCE [LARGE SCALE GENOMIC DNA]</scope>
    <source>
        <strain evidence="1 2">N22</strain>
    </source>
</reference>
<keyword evidence="2" id="KW-1185">Reference proteome</keyword>
<sequence>MNDYFEVFMYKCYSHFIKHQLKEIQLLLFLDVIMHKRLFEAETPAEEAFSLLDNKGVGTERFGRSR</sequence>
<name>A0A842J8H5_9ACTN</name>
<accession>A0A842J8H5</accession>